<dbReference type="PROSITE" id="PS00135">
    <property type="entry name" value="TRYPSIN_SER"/>
    <property type="match status" value="1"/>
</dbReference>
<accession>A0A8N1S555</accession>
<protein>
    <submittedName>
        <fullName evidence="8">Trypsin-like</fullName>
    </submittedName>
</protein>
<gene>
    <name evidence="8" type="primary">LOC112552560</name>
</gene>
<evidence type="ECO:0000259" key="6">
    <source>
        <dbReference type="PROSITE" id="PS50240"/>
    </source>
</evidence>
<dbReference type="PANTHER" id="PTHR24252:SF7">
    <property type="entry name" value="HYALIN"/>
    <property type="match status" value="1"/>
</dbReference>
<dbReference type="OrthoDB" id="546450at2759"/>
<dbReference type="PRINTS" id="PR00722">
    <property type="entry name" value="CHYMOTRYPSIN"/>
</dbReference>
<dbReference type="InterPro" id="IPR001254">
    <property type="entry name" value="Trypsin_dom"/>
</dbReference>
<dbReference type="SUPFAM" id="SSF50494">
    <property type="entry name" value="Trypsin-like serine proteases"/>
    <property type="match status" value="1"/>
</dbReference>
<dbReference type="GO" id="GO:0006508">
    <property type="term" value="P:proteolysis"/>
    <property type="evidence" value="ECO:0007669"/>
    <property type="project" value="UniProtKB-KW"/>
</dbReference>
<proteinExistence type="predicted"/>
<dbReference type="PANTHER" id="PTHR24252">
    <property type="entry name" value="ACROSIN-RELATED"/>
    <property type="match status" value="1"/>
</dbReference>
<dbReference type="SMART" id="SM00020">
    <property type="entry name" value="Tryp_SPc"/>
    <property type="match status" value="1"/>
</dbReference>
<dbReference type="AlphaFoldDB" id="A0A8N1S555"/>
<dbReference type="InterPro" id="IPR009003">
    <property type="entry name" value="Peptidase_S1_PA"/>
</dbReference>
<keyword evidence="1 5" id="KW-0645">Protease</keyword>
<feature type="domain" description="Peptidase S1" evidence="6">
    <location>
        <begin position="103"/>
        <end position="338"/>
    </location>
</feature>
<evidence type="ECO:0000256" key="3">
    <source>
        <dbReference type="ARBA" id="ARBA00022825"/>
    </source>
</evidence>
<dbReference type="Gene3D" id="2.40.10.10">
    <property type="entry name" value="Trypsin-like serine proteases"/>
    <property type="match status" value="1"/>
</dbReference>
<dbReference type="InterPro" id="IPR018114">
    <property type="entry name" value="TRYPSIN_HIS"/>
</dbReference>
<dbReference type="PROSITE" id="PS50240">
    <property type="entry name" value="TRYPSIN_DOM"/>
    <property type="match status" value="1"/>
</dbReference>
<evidence type="ECO:0000313" key="7">
    <source>
        <dbReference type="Proteomes" id="UP000504615"/>
    </source>
</evidence>
<evidence type="ECO:0000256" key="1">
    <source>
        <dbReference type="ARBA" id="ARBA00022670"/>
    </source>
</evidence>
<evidence type="ECO:0000313" key="8">
    <source>
        <dbReference type="RefSeq" id="XP_025073876.1"/>
    </source>
</evidence>
<keyword evidence="7" id="KW-1185">Reference proteome</keyword>
<keyword evidence="4" id="KW-1015">Disulfide bond</keyword>
<dbReference type="Proteomes" id="UP000504615">
    <property type="component" value="Unplaced"/>
</dbReference>
<evidence type="ECO:0000256" key="4">
    <source>
        <dbReference type="ARBA" id="ARBA00023157"/>
    </source>
</evidence>
<keyword evidence="3 5" id="KW-0720">Serine protease</keyword>
<dbReference type="RefSeq" id="XP_025073876.1">
    <property type="nucleotide sequence ID" value="XM_025218091.1"/>
</dbReference>
<dbReference type="InterPro" id="IPR033116">
    <property type="entry name" value="TRYPSIN_SER"/>
</dbReference>
<evidence type="ECO:0000256" key="2">
    <source>
        <dbReference type="ARBA" id="ARBA00022801"/>
    </source>
</evidence>
<keyword evidence="2 5" id="KW-0378">Hydrolase</keyword>
<name>A0A8N1S555_9HYME</name>
<dbReference type="Pfam" id="PF00089">
    <property type="entry name" value="Trypsin"/>
    <property type="match status" value="1"/>
</dbReference>
<dbReference type="InterPro" id="IPR001314">
    <property type="entry name" value="Peptidase_S1A"/>
</dbReference>
<dbReference type="InterPro" id="IPR043504">
    <property type="entry name" value="Peptidase_S1_PA_chymotrypsin"/>
</dbReference>
<evidence type="ECO:0000256" key="5">
    <source>
        <dbReference type="RuleBase" id="RU363034"/>
    </source>
</evidence>
<organism evidence="7 8">
    <name type="scientific">Pogonomyrmex barbatus</name>
    <name type="common">red harvester ant</name>
    <dbReference type="NCBI Taxonomy" id="144034"/>
    <lineage>
        <taxon>Eukaryota</taxon>
        <taxon>Metazoa</taxon>
        <taxon>Ecdysozoa</taxon>
        <taxon>Arthropoda</taxon>
        <taxon>Hexapoda</taxon>
        <taxon>Insecta</taxon>
        <taxon>Pterygota</taxon>
        <taxon>Neoptera</taxon>
        <taxon>Endopterygota</taxon>
        <taxon>Hymenoptera</taxon>
        <taxon>Apocrita</taxon>
        <taxon>Aculeata</taxon>
        <taxon>Formicoidea</taxon>
        <taxon>Formicidae</taxon>
        <taxon>Myrmicinae</taxon>
        <taxon>Pogonomyrmex</taxon>
    </lineage>
</organism>
<dbReference type="FunFam" id="2.40.10.10:FF:000006">
    <property type="entry name" value="Serine proteinase stubble"/>
    <property type="match status" value="1"/>
</dbReference>
<dbReference type="CDD" id="cd00190">
    <property type="entry name" value="Tryp_SPc"/>
    <property type="match status" value="1"/>
</dbReference>
<sequence>MHAHGMESYARTRYIDMFVLFFLSLCLSYCYAFPRVTLLNRRNLPSSNAQVHFNITSNAQDDTRPIIDEVSYVDFDLELPTSLFKKPNFCNDCVCGLGRKTRIIGGNITNVFDYPWIVSMSEKGKFYCAGTVITRKHILTAAHCVRGFDIKTIKLILMDNDRPFIGSSAIIRYINSATIHENFHSYSFNNDIAIIEMNEPVSLNDIVRTACLPEDKTIDYTGALATVIGWGRTGETKPVSDELRKVNLPILSKEECDQAGYAKNRISENMFCAGYIEGIGGQDACYGDSGGPLHVKGIYGQLEVIGIVSWGRGCGRPNFPGVFTKLTNYIAWIRDHIDEECICPPPHQQSK</sequence>
<dbReference type="GeneID" id="112552560"/>
<dbReference type="PROSITE" id="PS00134">
    <property type="entry name" value="TRYPSIN_HIS"/>
    <property type="match status" value="1"/>
</dbReference>
<reference evidence="8" key="1">
    <citation type="submission" date="2025-08" db="UniProtKB">
        <authorList>
            <consortium name="RefSeq"/>
        </authorList>
    </citation>
    <scope>IDENTIFICATION</scope>
</reference>
<dbReference type="GO" id="GO:0004252">
    <property type="term" value="F:serine-type endopeptidase activity"/>
    <property type="evidence" value="ECO:0007669"/>
    <property type="project" value="InterPro"/>
</dbReference>